<dbReference type="RefSeq" id="XP_009825615.1">
    <property type="nucleotide sequence ID" value="XM_009827313.1"/>
</dbReference>
<accession>W4H141</accession>
<dbReference type="VEuPathDB" id="FungiDB:H257_03303"/>
<proteinExistence type="predicted"/>
<organism evidence="1">
    <name type="scientific">Aphanomyces astaci</name>
    <name type="common">Crayfish plague agent</name>
    <dbReference type="NCBI Taxonomy" id="112090"/>
    <lineage>
        <taxon>Eukaryota</taxon>
        <taxon>Sar</taxon>
        <taxon>Stramenopiles</taxon>
        <taxon>Oomycota</taxon>
        <taxon>Saprolegniomycetes</taxon>
        <taxon>Saprolegniales</taxon>
        <taxon>Verrucalvaceae</taxon>
        <taxon>Aphanomyces</taxon>
    </lineage>
</organism>
<evidence type="ECO:0000313" key="1">
    <source>
        <dbReference type="EMBL" id="ETV85597.1"/>
    </source>
</evidence>
<protein>
    <submittedName>
        <fullName evidence="1">Uncharacterized protein</fullName>
    </submittedName>
</protein>
<reference evidence="1" key="1">
    <citation type="submission" date="2013-12" db="EMBL/GenBank/DDBJ databases">
        <title>The Genome Sequence of Aphanomyces astaci APO3.</title>
        <authorList>
            <consortium name="The Broad Institute Genomics Platform"/>
            <person name="Russ C."/>
            <person name="Tyler B."/>
            <person name="van West P."/>
            <person name="Dieguez-Uribeondo J."/>
            <person name="Young S.K."/>
            <person name="Zeng Q."/>
            <person name="Gargeya S."/>
            <person name="Fitzgerald M."/>
            <person name="Abouelleil A."/>
            <person name="Alvarado L."/>
            <person name="Chapman S.B."/>
            <person name="Gainer-Dewar J."/>
            <person name="Goldberg J."/>
            <person name="Griggs A."/>
            <person name="Gujja S."/>
            <person name="Hansen M."/>
            <person name="Howarth C."/>
            <person name="Imamovic A."/>
            <person name="Ireland A."/>
            <person name="Larimer J."/>
            <person name="McCowan C."/>
            <person name="Murphy C."/>
            <person name="Pearson M."/>
            <person name="Poon T.W."/>
            <person name="Priest M."/>
            <person name="Roberts A."/>
            <person name="Saif S."/>
            <person name="Shea T."/>
            <person name="Sykes S."/>
            <person name="Wortman J."/>
            <person name="Nusbaum C."/>
            <person name="Birren B."/>
        </authorList>
    </citation>
    <scope>NUCLEOTIDE SEQUENCE [LARGE SCALE GENOMIC DNA]</scope>
    <source>
        <strain evidence="1">APO3</strain>
    </source>
</reference>
<dbReference type="AlphaFoldDB" id="W4H141"/>
<name>W4H141_APHAT</name>
<sequence length="159" mass="17376">MKTTLHHLRERRELHRASTCAMWWFTASTRAETLRLRCSPGWLDAGYGGAALQQNLLEQHSRAAIDTIDDIRVAMSHMVKTKEQSWITYAQSLEAAAKGHNVGAKYLITCLPADCPCNTRGRVAIGTPSMSAKPASSCNSFSSRMVSGLAALTAAPSRR</sequence>
<gene>
    <name evidence="1" type="ORF">H257_03303</name>
</gene>
<dbReference type="EMBL" id="KI913118">
    <property type="protein sequence ID" value="ETV85597.1"/>
    <property type="molecule type" value="Genomic_DNA"/>
</dbReference>
<dbReference type="GeneID" id="20805299"/>